<dbReference type="RefSeq" id="WP_188931904.1">
    <property type="nucleotide sequence ID" value="NZ_BMIA01000001.1"/>
</dbReference>
<keyword evidence="3" id="KW-1185">Reference proteome</keyword>
<evidence type="ECO:0000313" key="2">
    <source>
        <dbReference type="EMBL" id="GGH33304.1"/>
    </source>
</evidence>
<dbReference type="Proteomes" id="UP000600214">
    <property type="component" value="Unassembled WGS sequence"/>
</dbReference>
<sequence>MKNILIINPEIGGQPAKPEFIPDAPVRPQIPYEPEIVPETEPRPLTQPEEIPPRKEGRSTVASVGGLVRKSFNQAPSKAHQPSSYFAFLVLVMAMLSSCVKDHQIPASQIERRTLPFSPATQSTVFRMEASQLGDQPIIEHGVVFTAYFRGVGNHNQLPTISDNKVVFDKKLTLGTNEYSYMKDIIAGRTFFYYRAYAILGDNSVVYANRLSYTIE</sequence>
<feature type="region of interest" description="Disordered" evidence="1">
    <location>
        <begin position="16"/>
        <end position="60"/>
    </location>
</feature>
<protein>
    <submittedName>
        <fullName evidence="2">Uncharacterized protein</fullName>
    </submittedName>
</protein>
<evidence type="ECO:0000256" key="1">
    <source>
        <dbReference type="SAM" id="MobiDB-lite"/>
    </source>
</evidence>
<reference evidence="3" key="1">
    <citation type="journal article" date="2019" name="Int. J. Syst. Evol. Microbiol.">
        <title>The Global Catalogue of Microorganisms (GCM) 10K type strain sequencing project: providing services to taxonomists for standard genome sequencing and annotation.</title>
        <authorList>
            <consortium name="The Broad Institute Genomics Platform"/>
            <consortium name="The Broad Institute Genome Sequencing Center for Infectious Disease"/>
            <person name="Wu L."/>
            <person name="Ma J."/>
        </authorList>
    </citation>
    <scope>NUCLEOTIDE SEQUENCE [LARGE SCALE GENOMIC DNA]</scope>
    <source>
        <strain evidence="3">CGMCC 1.15288</strain>
    </source>
</reference>
<proteinExistence type="predicted"/>
<gene>
    <name evidence="2" type="ORF">GCM10007423_23470</name>
</gene>
<organism evidence="2 3">
    <name type="scientific">Dyadobacter endophyticus</name>
    <dbReference type="NCBI Taxonomy" id="1749036"/>
    <lineage>
        <taxon>Bacteria</taxon>
        <taxon>Pseudomonadati</taxon>
        <taxon>Bacteroidota</taxon>
        <taxon>Cytophagia</taxon>
        <taxon>Cytophagales</taxon>
        <taxon>Spirosomataceae</taxon>
        <taxon>Dyadobacter</taxon>
    </lineage>
</organism>
<accession>A0ABQ1YQN0</accession>
<comment type="caution">
    <text evidence="2">The sequence shown here is derived from an EMBL/GenBank/DDBJ whole genome shotgun (WGS) entry which is preliminary data.</text>
</comment>
<name>A0ABQ1YQN0_9BACT</name>
<evidence type="ECO:0000313" key="3">
    <source>
        <dbReference type="Proteomes" id="UP000600214"/>
    </source>
</evidence>
<dbReference type="EMBL" id="BMIA01000001">
    <property type="protein sequence ID" value="GGH33304.1"/>
    <property type="molecule type" value="Genomic_DNA"/>
</dbReference>